<dbReference type="GO" id="GO:0005788">
    <property type="term" value="C:endoplasmic reticulum lumen"/>
    <property type="evidence" value="ECO:0007669"/>
    <property type="project" value="UniProtKB-SubCell"/>
</dbReference>
<comment type="caution">
    <text evidence="10">The sequence shown here is derived from an EMBL/GenBank/DDBJ whole genome shotgun (WGS) entry which is preliminary data.</text>
</comment>
<dbReference type="Proteomes" id="UP000193719">
    <property type="component" value="Unassembled WGS sequence"/>
</dbReference>
<evidence type="ECO:0000313" key="11">
    <source>
        <dbReference type="Proteomes" id="UP000193719"/>
    </source>
</evidence>
<comment type="catalytic activity">
    <reaction evidence="1">
        <text>Catalyzes the rearrangement of -S-S- bonds in proteins.</text>
        <dbReference type="EC" id="5.3.4.1"/>
    </reaction>
</comment>
<feature type="chain" id="PRO_5012914665" description="protein disulfide-isomerase" evidence="7">
    <location>
        <begin position="20"/>
        <end position="416"/>
    </location>
</feature>
<dbReference type="EMBL" id="MCFH01000115">
    <property type="protein sequence ID" value="ORX38798.1"/>
    <property type="molecule type" value="Genomic_DNA"/>
</dbReference>
<sequence length="416" mass="47327">MKSLNFIIGLVLFVFSANALYEGENITVLDSGNFKQKVMDTAKVDVVVFYNKEGANEKLSKEIVTVSEKLRGFVNVGKVDCDDEENENLCDMEEVNEYPQINVYHPAPSETRSKGVIKKARVVYGGIKKAKYIAEYAVNNVISLVAPITSGETVTNSKINYNSFLAVKTYPKLVLCTDKPDTPLLFRALSLEYFGKLLLGEIVHTETDLLEKLNVSQFPAIFYFEAGSSVPILYEGKGNYDGITAFIAEREKITKENVEKAKEEEKKEKQKLFDPMPEEIKSQKDLLNCINGYGVCAISILSYEPDFEESVKQHNNEIEILKNLKEKNRKVGGPFKYFWINSVEHGKKFIKDFDVPDMLPVFMIVNGKKKVYRVDRGAFDEESISSFLKDVRMGRGRFFSYNFEPQLDNENIKDEL</sequence>
<dbReference type="Pfam" id="PF24541">
    <property type="entry name" value="Thioredox_PDIA6_C"/>
    <property type="match status" value="1"/>
</dbReference>
<proteinExistence type="predicted"/>
<evidence type="ECO:0000256" key="6">
    <source>
        <dbReference type="ARBA" id="ARBA00023284"/>
    </source>
</evidence>
<keyword evidence="11" id="KW-1185">Reference proteome</keyword>
<feature type="domain" description="PDIA6-like C-terminal thioredoxin-like" evidence="9">
    <location>
        <begin position="272"/>
        <end position="396"/>
    </location>
</feature>
<dbReference type="PANTHER" id="PTHR45815">
    <property type="entry name" value="PROTEIN DISULFIDE-ISOMERASE A6"/>
    <property type="match status" value="1"/>
</dbReference>
<evidence type="ECO:0000256" key="7">
    <source>
        <dbReference type="SAM" id="SignalP"/>
    </source>
</evidence>
<dbReference type="PANTHER" id="PTHR45815:SF3">
    <property type="entry name" value="PROTEIN DISULFIDE-ISOMERASE A6"/>
    <property type="match status" value="1"/>
</dbReference>
<evidence type="ECO:0000313" key="10">
    <source>
        <dbReference type="EMBL" id="ORX38798.1"/>
    </source>
</evidence>
<dbReference type="EC" id="5.3.4.1" evidence="3"/>
<evidence type="ECO:0000256" key="3">
    <source>
        <dbReference type="ARBA" id="ARBA00012723"/>
    </source>
</evidence>
<keyword evidence="4" id="KW-1015">Disulfide bond</keyword>
<evidence type="ECO:0000256" key="1">
    <source>
        <dbReference type="ARBA" id="ARBA00001182"/>
    </source>
</evidence>
<dbReference type="GO" id="GO:0034976">
    <property type="term" value="P:response to endoplasmic reticulum stress"/>
    <property type="evidence" value="ECO:0007669"/>
    <property type="project" value="TreeGrafter"/>
</dbReference>
<reference evidence="10 11" key="2">
    <citation type="submission" date="2016-08" db="EMBL/GenBank/DDBJ databases">
        <title>Pervasive Adenine N6-methylation of Active Genes in Fungi.</title>
        <authorList>
            <consortium name="DOE Joint Genome Institute"/>
            <person name="Mondo S.J."/>
            <person name="Dannebaum R.O."/>
            <person name="Kuo R.C."/>
            <person name="Labutti K."/>
            <person name="Haridas S."/>
            <person name="Kuo A."/>
            <person name="Salamov A."/>
            <person name="Ahrendt S.R."/>
            <person name="Lipzen A."/>
            <person name="Sullivan W."/>
            <person name="Andreopoulos W.B."/>
            <person name="Clum A."/>
            <person name="Lindquist E."/>
            <person name="Daum C."/>
            <person name="Ramamoorthy G.K."/>
            <person name="Gryganskyi A."/>
            <person name="Culley D."/>
            <person name="Magnuson J.K."/>
            <person name="James T.Y."/>
            <person name="O'Malley M.A."/>
            <person name="Stajich J.E."/>
            <person name="Spatafora J.W."/>
            <person name="Visel A."/>
            <person name="Grigoriev I.V."/>
        </authorList>
    </citation>
    <scope>NUCLEOTIDE SEQUENCE [LARGE SCALE GENOMIC DNA]</scope>
    <source>
        <strain evidence="11">finn</strain>
    </source>
</reference>
<keyword evidence="7" id="KW-0732">Signal</keyword>
<protein>
    <recommendedName>
        <fullName evidence="3">protein disulfide-isomerase</fullName>
        <ecNumber evidence="3">5.3.4.1</ecNumber>
    </recommendedName>
</protein>
<dbReference type="AlphaFoldDB" id="A0A1Y1UL63"/>
<keyword evidence="6" id="KW-0676">Redox-active center</keyword>
<evidence type="ECO:0000256" key="2">
    <source>
        <dbReference type="ARBA" id="ARBA00004319"/>
    </source>
</evidence>
<dbReference type="InterPro" id="IPR036249">
    <property type="entry name" value="Thioredoxin-like_sf"/>
</dbReference>
<keyword evidence="5" id="KW-0413">Isomerase</keyword>
<evidence type="ECO:0000256" key="4">
    <source>
        <dbReference type="ARBA" id="ARBA00023157"/>
    </source>
</evidence>
<dbReference type="Pfam" id="PF00085">
    <property type="entry name" value="Thioredoxin"/>
    <property type="match status" value="1"/>
</dbReference>
<evidence type="ECO:0000259" key="8">
    <source>
        <dbReference type="Pfam" id="PF00085"/>
    </source>
</evidence>
<organism evidence="10 11">
    <name type="scientific">Piromyces finnis</name>
    <dbReference type="NCBI Taxonomy" id="1754191"/>
    <lineage>
        <taxon>Eukaryota</taxon>
        <taxon>Fungi</taxon>
        <taxon>Fungi incertae sedis</taxon>
        <taxon>Chytridiomycota</taxon>
        <taxon>Chytridiomycota incertae sedis</taxon>
        <taxon>Neocallimastigomycetes</taxon>
        <taxon>Neocallimastigales</taxon>
        <taxon>Neocallimastigaceae</taxon>
        <taxon>Piromyces</taxon>
    </lineage>
</organism>
<dbReference type="GO" id="GO:0003756">
    <property type="term" value="F:protein disulfide isomerase activity"/>
    <property type="evidence" value="ECO:0007669"/>
    <property type="project" value="UniProtKB-EC"/>
</dbReference>
<name>A0A1Y1UL63_9FUNG</name>
<dbReference type="CDD" id="cd02961">
    <property type="entry name" value="PDI_a_family"/>
    <property type="match status" value="1"/>
</dbReference>
<comment type="subcellular location">
    <subcellularLocation>
        <location evidence="2">Endoplasmic reticulum lumen</location>
    </subcellularLocation>
</comment>
<feature type="signal peptide" evidence="7">
    <location>
        <begin position="1"/>
        <end position="19"/>
    </location>
</feature>
<dbReference type="OrthoDB" id="427280at2759"/>
<feature type="domain" description="Thioredoxin" evidence="8">
    <location>
        <begin position="27"/>
        <end position="120"/>
    </location>
</feature>
<dbReference type="SUPFAM" id="SSF52833">
    <property type="entry name" value="Thioredoxin-like"/>
    <property type="match status" value="1"/>
</dbReference>
<evidence type="ECO:0000259" key="9">
    <source>
        <dbReference type="Pfam" id="PF24541"/>
    </source>
</evidence>
<evidence type="ECO:0000256" key="5">
    <source>
        <dbReference type="ARBA" id="ARBA00023235"/>
    </source>
</evidence>
<dbReference type="GO" id="GO:0015035">
    <property type="term" value="F:protein-disulfide reductase activity"/>
    <property type="evidence" value="ECO:0007669"/>
    <property type="project" value="TreeGrafter"/>
</dbReference>
<reference evidence="10 11" key="1">
    <citation type="submission" date="2016-08" db="EMBL/GenBank/DDBJ databases">
        <title>Genomes of anaerobic fungi encode conserved fungal cellulosomes for biomass hydrolysis.</title>
        <authorList>
            <consortium name="DOE Joint Genome Institute"/>
            <person name="Haitjema C.H."/>
            <person name="Gilmore S.P."/>
            <person name="Henske J.K."/>
            <person name="Solomon K.V."/>
            <person name="De Groot R."/>
            <person name="Kuo A."/>
            <person name="Mondo S.J."/>
            <person name="Salamov A.A."/>
            <person name="Labutti K."/>
            <person name="Zhao Z."/>
            <person name="Chiniquy J."/>
            <person name="Barry K."/>
            <person name="Brewer H.M."/>
            <person name="Purvine S.O."/>
            <person name="Wright A.T."/>
            <person name="Boxma B."/>
            <person name="Van Alen T."/>
            <person name="Hackstein J.H."/>
            <person name="Baker S.E."/>
            <person name="Grigoriev I.V."/>
            <person name="O'Malley M.A."/>
        </authorList>
    </citation>
    <scope>NUCLEOTIDE SEQUENCE [LARGE SCALE GENOMIC DNA]</scope>
    <source>
        <strain evidence="11">finn</strain>
    </source>
</reference>
<gene>
    <name evidence="10" type="ORF">BCR36DRAFT_588278</name>
</gene>
<dbReference type="STRING" id="1754191.A0A1Y1UL63"/>
<dbReference type="InterPro" id="IPR013766">
    <property type="entry name" value="Thioredoxin_domain"/>
</dbReference>
<dbReference type="Gene3D" id="3.40.30.10">
    <property type="entry name" value="Glutaredoxin"/>
    <property type="match status" value="3"/>
</dbReference>
<accession>A0A1Y1UL63</accession>
<dbReference type="InterPro" id="IPR057305">
    <property type="entry name" value="Thioredox_PDIA6_C"/>
</dbReference>